<accession>A0A6G5QES0</accession>
<evidence type="ECO:0000259" key="7">
    <source>
        <dbReference type="Pfam" id="PF02601"/>
    </source>
</evidence>
<feature type="domain" description="OB-fold nucleic acid binding" evidence="8">
    <location>
        <begin position="2"/>
        <end position="94"/>
    </location>
</feature>
<keyword evidence="10" id="KW-1185">Reference proteome</keyword>
<evidence type="ECO:0000259" key="8">
    <source>
        <dbReference type="Pfam" id="PF13742"/>
    </source>
</evidence>
<dbReference type="GO" id="GO:0003676">
    <property type="term" value="F:nucleic acid binding"/>
    <property type="evidence" value="ECO:0007669"/>
    <property type="project" value="InterPro"/>
</dbReference>
<proteinExistence type="inferred from homology"/>
<dbReference type="Proteomes" id="UP000503264">
    <property type="component" value="Chromosome"/>
</dbReference>
<evidence type="ECO:0000256" key="1">
    <source>
        <dbReference type="ARBA" id="ARBA00022490"/>
    </source>
</evidence>
<dbReference type="EC" id="3.1.11.6" evidence="5"/>
<comment type="function">
    <text evidence="5">Bidirectionally degrades single-stranded DNA into large acid-insoluble oligonucleotides, which are then degraded further into small acid-soluble oligonucleotides.</text>
</comment>
<sequence>MLSVSQLNEQAKNLLEAHFSYVEVVGEISRLTKHGSGHWYFTLKDENASISCVIYKANNARVKFEVKDGLKVVIYGKISLYSPSGSYQLIATSLKPDGEGELELAFKQLKERLDSEGLFNISHKKPLPKLPQKIALVTSATSAALQDMLRVAQTRWRLCEIFVFDTLTQGQSAPEAIIRALKKADEYGVDVIILARGGGSCEDLWCFNDESLARTIFTLKTPIVSAIGHEIDYVISDFVADFRAPTPTAAMSEILPDENEFMQYIDGLDNAIKNTIKAKISRCQNKLDFLNLKLSPNALKNKIDLKISHILRLNEKFDAKIKAKISKLQSKVNELNATFLARESFFEATKDLIQVRICGKKANLEEVKIGDEIELISQTTTKTAKIIK</sequence>
<dbReference type="AlphaFoldDB" id="A0A6G5QES0"/>
<dbReference type="PANTHER" id="PTHR30008">
    <property type="entry name" value="EXODEOXYRIBONUCLEASE 7 LARGE SUBUNIT"/>
    <property type="match status" value="1"/>
</dbReference>
<keyword evidence="4 5" id="KW-0269">Exonuclease</keyword>
<dbReference type="GO" id="GO:0009318">
    <property type="term" value="C:exodeoxyribonuclease VII complex"/>
    <property type="evidence" value="ECO:0007669"/>
    <property type="project" value="UniProtKB-UniRule"/>
</dbReference>
<dbReference type="HAMAP" id="MF_00378">
    <property type="entry name" value="Exonuc_7_L"/>
    <property type="match status" value="1"/>
</dbReference>
<dbReference type="InterPro" id="IPR020579">
    <property type="entry name" value="Exonuc_VII_lsu_C"/>
</dbReference>
<keyword evidence="3 5" id="KW-0378">Hydrolase</keyword>
<comment type="catalytic activity">
    <reaction evidence="5 6">
        <text>Exonucleolytic cleavage in either 5'- to 3'- or 3'- to 5'-direction to yield nucleoside 5'-phosphates.</text>
        <dbReference type="EC" id="3.1.11.6"/>
    </reaction>
</comment>
<keyword evidence="2 5" id="KW-0540">Nuclease</keyword>
<dbReference type="EMBL" id="CP012542">
    <property type="protein sequence ID" value="QCD43996.1"/>
    <property type="molecule type" value="Genomic_DNA"/>
</dbReference>
<evidence type="ECO:0000256" key="2">
    <source>
        <dbReference type="ARBA" id="ARBA00022722"/>
    </source>
</evidence>
<dbReference type="RefSeq" id="WP_171993290.1">
    <property type="nucleotide sequence ID" value="NZ_CP012542.1"/>
</dbReference>
<gene>
    <name evidence="5 9" type="primary">xseA</name>
    <name evidence="9" type="ORF">CMUC_0177</name>
</gene>
<protein>
    <recommendedName>
        <fullName evidence="5">Exodeoxyribonuclease 7 large subunit</fullName>
        <ecNumber evidence="5">3.1.11.6</ecNumber>
    </recommendedName>
    <alternativeName>
        <fullName evidence="5">Exodeoxyribonuclease VII large subunit</fullName>
        <shortName evidence="5">Exonuclease VII large subunit</shortName>
    </alternativeName>
</protein>
<keyword evidence="1 5" id="KW-0963">Cytoplasm</keyword>
<dbReference type="InterPro" id="IPR025824">
    <property type="entry name" value="OB-fold_nuc-bd_dom"/>
</dbReference>
<reference evidence="9 10" key="1">
    <citation type="submission" date="2016-07" db="EMBL/GenBank/DDBJ databases">
        <title>Comparative genomics of the Campylobacter concisus group.</title>
        <authorList>
            <person name="Miller W.G."/>
            <person name="Yee E."/>
            <person name="Chapman M.H."/>
            <person name="Huynh S."/>
            <person name="Bono J.L."/>
            <person name="On S.L.W."/>
            <person name="StLeger J."/>
            <person name="Foster G."/>
            <person name="Parker C.T."/>
        </authorList>
    </citation>
    <scope>NUCLEOTIDE SEQUENCE [LARGE SCALE GENOMIC DNA]</scope>
    <source>
        <strain evidence="9 10">CCUG 21559</strain>
    </source>
</reference>
<comment type="subunit">
    <text evidence="5">Heterooligomer composed of large and small subunits.</text>
</comment>
<name>A0A6G5QES0_9BACT</name>
<dbReference type="GO" id="GO:0005737">
    <property type="term" value="C:cytoplasm"/>
    <property type="evidence" value="ECO:0007669"/>
    <property type="project" value="UniProtKB-SubCell"/>
</dbReference>
<dbReference type="Pfam" id="PF02601">
    <property type="entry name" value="Exonuc_VII_L"/>
    <property type="match status" value="1"/>
</dbReference>
<evidence type="ECO:0000313" key="10">
    <source>
        <dbReference type="Proteomes" id="UP000503264"/>
    </source>
</evidence>
<evidence type="ECO:0000256" key="6">
    <source>
        <dbReference type="RuleBase" id="RU004355"/>
    </source>
</evidence>
<feature type="domain" description="Exonuclease VII large subunit C-terminal" evidence="7">
    <location>
        <begin position="118"/>
        <end position="341"/>
    </location>
</feature>
<evidence type="ECO:0000256" key="5">
    <source>
        <dbReference type="HAMAP-Rule" id="MF_00378"/>
    </source>
</evidence>
<dbReference type="InterPro" id="IPR003753">
    <property type="entry name" value="Exonuc_VII_L"/>
</dbReference>
<dbReference type="Pfam" id="PF13742">
    <property type="entry name" value="tRNA_anti_2"/>
    <property type="match status" value="1"/>
</dbReference>
<dbReference type="GO" id="GO:0006308">
    <property type="term" value="P:DNA catabolic process"/>
    <property type="evidence" value="ECO:0007669"/>
    <property type="project" value="UniProtKB-UniRule"/>
</dbReference>
<evidence type="ECO:0000313" key="9">
    <source>
        <dbReference type="EMBL" id="QCD43996.1"/>
    </source>
</evidence>
<dbReference type="CDD" id="cd04489">
    <property type="entry name" value="ExoVII_LU_OBF"/>
    <property type="match status" value="1"/>
</dbReference>
<comment type="similarity">
    <text evidence="5 6">Belongs to the XseA family.</text>
</comment>
<comment type="subcellular location">
    <subcellularLocation>
        <location evidence="5 6">Cytoplasm</location>
    </subcellularLocation>
</comment>
<dbReference type="PANTHER" id="PTHR30008:SF0">
    <property type="entry name" value="EXODEOXYRIBONUCLEASE 7 LARGE SUBUNIT"/>
    <property type="match status" value="1"/>
</dbReference>
<dbReference type="GO" id="GO:0008855">
    <property type="term" value="F:exodeoxyribonuclease VII activity"/>
    <property type="evidence" value="ECO:0007669"/>
    <property type="project" value="UniProtKB-UniRule"/>
</dbReference>
<dbReference type="NCBIfam" id="TIGR00237">
    <property type="entry name" value="xseA"/>
    <property type="match status" value="1"/>
</dbReference>
<evidence type="ECO:0000256" key="4">
    <source>
        <dbReference type="ARBA" id="ARBA00022839"/>
    </source>
</evidence>
<evidence type="ECO:0000256" key="3">
    <source>
        <dbReference type="ARBA" id="ARBA00022801"/>
    </source>
</evidence>
<organism evidence="9 10">
    <name type="scientific">Campylobacter mucosalis CCUG 21559</name>
    <dbReference type="NCBI Taxonomy" id="1032067"/>
    <lineage>
        <taxon>Bacteria</taxon>
        <taxon>Pseudomonadati</taxon>
        <taxon>Campylobacterota</taxon>
        <taxon>Epsilonproteobacteria</taxon>
        <taxon>Campylobacterales</taxon>
        <taxon>Campylobacteraceae</taxon>
        <taxon>Campylobacter</taxon>
    </lineage>
</organism>